<comment type="caution">
    <text evidence="2">The sequence shown here is derived from an EMBL/GenBank/DDBJ whole genome shotgun (WGS) entry which is preliminary data.</text>
</comment>
<protein>
    <submittedName>
        <fullName evidence="2">Uncharacterized protein</fullName>
    </submittedName>
</protein>
<accession>A0A7Y9YCS3</accession>
<dbReference type="EMBL" id="JACBZI010000001">
    <property type="protein sequence ID" value="NYI08567.1"/>
    <property type="molecule type" value="Genomic_DNA"/>
</dbReference>
<organism evidence="2 3">
    <name type="scientific">Nocardioides marinus</name>
    <dbReference type="NCBI Taxonomy" id="374514"/>
    <lineage>
        <taxon>Bacteria</taxon>
        <taxon>Bacillati</taxon>
        <taxon>Actinomycetota</taxon>
        <taxon>Actinomycetes</taxon>
        <taxon>Propionibacteriales</taxon>
        <taxon>Nocardioidaceae</taxon>
        <taxon>Nocardioides</taxon>
    </lineage>
</organism>
<keyword evidence="3" id="KW-1185">Reference proteome</keyword>
<name>A0A7Y9YCS3_9ACTN</name>
<evidence type="ECO:0000313" key="3">
    <source>
        <dbReference type="Proteomes" id="UP000537326"/>
    </source>
</evidence>
<gene>
    <name evidence="2" type="ORF">BKA05_000082</name>
</gene>
<proteinExistence type="predicted"/>
<evidence type="ECO:0000313" key="2">
    <source>
        <dbReference type="EMBL" id="NYI08567.1"/>
    </source>
</evidence>
<reference evidence="2 3" key="1">
    <citation type="submission" date="2020-07" db="EMBL/GenBank/DDBJ databases">
        <title>Sequencing the genomes of 1000 actinobacteria strains.</title>
        <authorList>
            <person name="Klenk H.-P."/>
        </authorList>
    </citation>
    <scope>NUCLEOTIDE SEQUENCE [LARGE SCALE GENOMIC DNA]</scope>
    <source>
        <strain evidence="2 3">DSM 18248</strain>
    </source>
</reference>
<feature type="region of interest" description="Disordered" evidence="1">
    <location>
        <begin position="266"/>
        <end position="286"/>
    </location>
</feature>
<dbReference type="AlphaFoldDB" id="A0A7Y9YCS3"/>
<dbReference type="Proteomes" id="UP000537326">
    <property type="component" value="Unassembled WGS sequence"/>
</dbReference>
<evidence type="ECO:0000256" key="1">
    <source>
        <dbReference type="SAM" id="MobiDB-lite"/>
    </source>
</evidence>
<sequence>MPVTENLATFSQDLLDAIGAVGLAPPRAVGERHLLRSLVHLVHGPVRHLIVEHAELVGTDTLAELHQTALLGSVQLWLLIDPAGSLGGPSLRGEADQAVRHWVRDTCTTRHADAVINDWTGRPVKTGLCAAPRLPWWTSTLGDTWPPKPCRQHQTIADCVVSWGRRAAITGDTFASVHRARLAEFARHPATTVVDRWRLTAAGRDLYTPGMDALAALHPAASAALLSDVAPDGSTVAVEGTPLVVADHLRAPLARLRSSRRLAGCHPHEPMRGLFDQTQERRPRRR</sequence>
<dbReference type="RefSeq" id="WP_179529664.1">
    <property type="nucleotide sequence ID" value="NZ_BAAAPP010000002.1"/>
</dbReference>